<protein>
    <submittedName>
        <fullName evidence="1">Uncharacterized protein</fullName>
    </submittedName>
</protein>
<organism evidence="1 2">
    <name type="scientific">Plasmodium ovale wallikeri</name>
    <dbReference type="NCBI Taxonomy" id="864142"/>
    <lineage>
        <taxon>Eukaryota</taxon>
        <taxon>Sar</taxon>
        <taxon>Alveolata</taxon>
        <taxon>Apicomplexa</taxon>
        <taxon>Aconoidasida</taxon>
        <taxon>Haemosporida</taxon>
        <taxon>Plasmodiidae</taxon>
        <taxon>Plasmodium</taxon>
        <taxon>Plasmodium (Plasmodium)</taxon>
    </lineage>
</organism>
<sequence>MFMSLVEIINEFSKYKNDGIHYKNLCEELLKYFKVQKRCVREEVTSQGQKFKTYEWNNIVNALYTTFESKKIKRLCYLEKDNDENKKKDVLNIHEEFRNFCIEKKARLRNISDMNFEQCNDYMSWITEKKRGLQAIDPNYENIREYKEYFDIHHNCNYPWLVSNTPDVTCSQITRSRGKT</sequence>
<proteinExistence type="predicted"/>
<gene>
    <name evidence="1" type="ORF">POVWA2_096150</name>
</gene>
<evidence type="ECO:0000313" key="1">
    <source>
        <dbReference type="EMBL" id="SBT59418.1"/>
    </source>
</evidence>
<dbReference type="Proteomes" id="UP000078550">
    <property type="component" value="Unassembled WGS sequence"/>
</dbReference>
<dbReference type="EMBL" id="FLRE01003356">
    <property type="protein sequence ID" value="SBT59418.1"/>
    <property type="molecule type" value="Genomic_DNA"/>
</dbReference>
<accession>A0A1A9ATC9</accession>
<reference evidence="2" key="1">
    <citation type="submission" date="2016-05" db="EMBL/GenBank/DDBJ databases">
        <authorList>
            <person name="Naeem Raeece"/>
        </authorList>
    </citation>
    <scope>NUCLEOTIDE SEQUENCE [LARGE SCALE GENOMIC DNA]</scope>
</reference>
<evidence type="ECO:0000313" key="2">
    <source>
        <dbReference type="Proteomes" id="UP000078550"/>
    </source>
</evidence>
<name>A0A1A9ATC9_PLAOA</name>
<dbReference type="AlphaFoldDB" id="A0A1A9ATC9"/>